<gene>
    <name evidence="4" type="primary">LOC121136724</name>
    <name evidence="3" type="synonym">LOC121136722</name>
    <name evidence="5" type="synonym">LOC121136725</name>
    <name evidence="6" type="synonym">LOC121136727</name>
    <name evidence="7" type="synonym">LOC121138917</name>
</gene>
<evidence type="ECO:0000313" key="5">
    <source>
        <dbReference type="RefSeq" id="XP_040593593.1"/>
    </source>
</evidence>
<dbReference type="RefSeq" id="XP_040593598.1">
    <property type="nucleotide sequence ID" value="XM_040737664.1"/>
</dbReference>
<evidence type="ECO:0000313" key="2">
    <source>
        <dbReference type="Proteomes" id="UP000886700"/>
    </source>
</evidence>
<keyword evidence="2" id="KW-1185">Reference proteome</keyword>
<protein>
    <submittedName>
        <fullName evidence="3 4">CLK4-associating serine/arginine rich protein-like</fullName>
    </submittedName>
</protein>
<dbReference type="Proteomes" id="UP000886700">
    <property type="component" value="Unplaced"/>
</dbReference>
<evidence type="ECO:0000313" key="3">
    <source>
        <dbReference type="RefSeq" id="XP_040593583.1"/>
    </source>
</evidence>
<organism evidence="2 4">
    <name type="scientific">Mesocricetus auratus</name>
    <name type="common">Golden hamster</name>
    <dbReference type="NCBI Taxonomy" id="10036"/>
    <lineage>
        <taxon>Eukaryota</taxon>
        <taxon>Metazoa</taxon>
        <taxon>Chordata</taxon>
        <taxon>Craniata</taxon>
        <taxon>Vertebrata</taxon>
        <taxon>Euteleostomi</taxon>
        <taxon>Mammalia</taxon>
        <taxon>Eutheria</taxon>
        <taxon>Euarchontoglires</taxon>
        <taxon>Glires</taxon>
        <taxon>Rodentia</taxon>
        <taxon>Myomorpha</taxon>
        <taxon>Muroidea</taxon>
        <taxon>Cricetidae</taxon>
        <taxon>Cricetinae</taxon>
        <taxon>Mesocricetus</taxon>
    </lineage>
</organism>
<dbReference type="RefSeq" id="XP_040593583.1">
    <property type="nucleotide sequence ID" value="XM_040737649.1"/>
</dbReference>
<reference evidence="3 4" key="1">
    <citation type="submission" date="2025-05" db="UniProtKB">
        <authorList>
            <consortium name="RefSeq"/>
        </authorList>
    </citation>
    <scope>IDENTIFICATION</scope>
    <source>
        <tissue evidence="3 4">Liver</tissue>
    </source>
</reference>
<dbReference type="RefSeq" id="XP_040593588.1">
    <property type="nucleotide sequence ID" value="XM_040737654.1"/>
</dbReference>
<name>A0ABM2WX81_MESAU</name>
<evidence type="ECO:0000313" key="7">
    <source>
        <dbReference type="RefSeq" id="XP_040597902.1"/>
    </source>
</evidence>
<dbReference type="RefSeq" id="XP_040597902.1">
    <property type="nucleotide sequence ID" value="XM_040741968.1"/>
</dbReference>
<feature type="compositionally biased region" description="Basic residues" evidence="1">
    <location>
        <begin position="108"/>
        <end position="132"/>
    </location>
</feature>
<dbReference type="GeneID" id="121136724"/>
<feature type="compositionally biased region" description="Basic and acidic residues" evidence="1">
    <location>
        <begin position="26"/>
        <end position="37"/>
    </location>
</feature>
<feature type="compositionally biased region" description="Basic and acidic residues" evidence="1">
    <location>
        <begin position="1"/>
        <end position="10"/>
    </location>
</feature>
<proteinExistence type="predicted"/>
<evidence type="ECO:0000313" key="6">
    <source>
        <dbReference type="RefSeq" id="XP_040593598.1"/>
    </source>
</evidence>
<sequence>MAETEFRKLESVCADALGTSPSKPKQPGEQKGEETGGKRGQSRQVKEPRHMGTRPSSGGSSRRLQHHGSRGHLEVKRRASLPPDRDRRRHKPESTPGKQHWERDSHSKHTGQRVKDRRSHPRSPVRPIKRRRSGDTTAAANNSPKRRTQHFPEAGSSRTPSPLSRVMARMGALEVALEELRAPGGAFLAEPSSSREPGVSQRAWLSWQLSHAGAALHWTMHTVNAILAERLGFPDIQGLGPN</sequence>
<accession>A0ABM2WX81</accession>
<evidence type="ECO:0000256" key="1">
    <source>
        <dbReference type="SAM" id="MobiDB-lite"/>
    </source>
</evidence>
<feature type="region of interest" description="Disordered" evidence="1">
    <location>
        <begin position="1"/>
        <end position="163"/>
    </location>
</feature>
<dbReference type="RefSeq" id="XP_040593593.1">
    <property type="nucleotide sequence ID" value="XM_040737659.1"/>
</dbReference>
<evidence type="ECO:0000313" key="4">
    <source>
        <dbReference type="RefSeq" id="XP_040593588.1"/>
    </source>
</evidence>